<feature type="region of interest" description="Disordered" evidence="1">
    <location>
        <begin position="1080"/>
        <end position="1100"/>
    </location>
</feature>
<dbReference type="InterPro" id="IPR027866">
    <property type="entry name" value="RESF1"/>
</dbReference>
<feature type="region of interest" description="Disordered" evidence="1">
    <location>
        <begin position="1697"/>
        <end position="1724"/>
    </location>
</feature>
<dbReference type="CTD" id="55196"/>
<feature type="compositionally biased region" description="Basic and acidic residues" evidence="1">
    <location>
        <begin position="1697"/>
        <end position="1709"/>
    </location>
</feature>
<organism evidence="2 3">
    <name type="scientific">Chrysochloris asiatica</name>
    <name type="common">Cape golden mole</name>
    <dbReference type="NCBI Taxonomy" id="185453"/>
    <lineage>
        <taxon>Eukaryota</taxon>
        <taxon>Metazoa</taxon>
        <taxon>Chordata</taxon>
        <taxon>Craniata</taxon>
        <taxon>Vertebrata</taxon>
        <taxon>Euteleostomi</taxon>
        <taxon>Mammalia</taxon>
        <taxon>Eutheria</taxon>
        <taxon>Afrotheria</taxon>
        <taxon>Chrysochloridae</taxon>
        <taxon>Chrysochlorinae</taxon>
        <taxon>Chrysochloris</taxon>
    </lineage>
</organism>
<evidence type="ECO:0000256" key="1">
    <source>
        <dbReference type="SAM" id="MobiDB-lite"/>
    </source>
</evidence>
<dbReference type="Pfam" id="PF15395">
    <property type="entry name" value="DUF4617"/>
    <property type="match status" value="1"/>
</dbReference>
<feature type="compositionally biased region" description="Basic and acidic residues" evidence="1">
    <location>
        <begin position="1090"/>
        <end position="1100"/>
    </location>
</feature>
<gene>
    <name evidence="3" type="primary">KIAA1551</name>
</gene>
<dbReference type="PANTHER" id="PTHR21604">
    <property type="entry name" value="RETROELEMENT SILENCING FACTOR 1"/>
    <property type="match status" value="1"/>
</dbReference>
<feature type="region of interest" description="Disordered" evidence="1">
    <location>
        <begin position="1605"/>
        <end position="1626"/>
    </location>
</feature>
<reference evidence="3" key="1">
    <citation type="submission" date="2025-08" db="UniProtKB">
        <authorList>
            <consortium name="RefSeq"/>
        </authorList>
    </citation>
    <scope>IDENTIFICATION</scope>
    <source>
        <tissue evidence="3">Spleen</tissue>
    </source>
</reference>
<feature type="compositionally biased region" description="Low complexity" evidence="1">
    <location>
        <begin position="967"/>
        <end position="980"/>
    </location>
</feature>
<name>A0A9B0X0L8_CHRAS</name>
<evidence type="ECO:0000313" key="2">
    <source>
        <dbReference type="Proteomes" id="UP000504623"/>
    </source>
</evidence>
<feature type="compositionally biased region" description="Basic and acidic residues" evidence="1">
    <location>
        <begin position="1245"/>
        <end position="1259"/>
    </location>
</feature>
<evidence type="ECO:0000313" key="3">
    <source>
        <dbReference type="RefSeq" id="XP_006874831.1"/>
    </source>
</evidence>
<dbReference type="GeneID" id="102830684"/>
<accession>A0A9B0X0L8</accession>
<feature type="region of interest" description="Disordered" evidence="1">
    <location>
        <begin position="1234"/>
        <end position="1296"/>
    </location>
</feature>
<keyword evidence="2" id="KW-1185">Reference proteome</keyword>
<dbReference type="RefSeq" id="XP_006874831.1">
    <property type="nucleotide sequence ID" value="XM_006874769.1"/>
</dbReference>
<proteinExistence type="predicted"/>
<sequence>MNWNAKPESATMPPLYPKNQSSFLHQTSVNPLASPSRSSFNYPGSNQETCMFSSNSNPVSQPLLSIKNYAMPQQMSVSDTHNGTSVASQTLVERKIYPNVPGPKQLNHSSQTSSGVAQNAWLNAPARNPMHSHTGSIVSNQMGLGANTSNIPVLQNQFVTSNTYSMQLQIIPSNSVRGPVIYQGRNPSLSERQVNWPQQHTSNGLPFPDYRSLSKQHCYSQQRSLRGPTLQKQNPMLSAMLHAKNNSLSNFEQFFQSQQNAPPQQYAVPQIDNKPPTTTYDCKYASQPLQNSQHASKHSPMEDPQNQEAHITDILQDIYRGLQQQGQNPNKEATTIGNLCNLEVNGNVNKPADKPVRSLEDGVQTVAQSSQDKRMECGSSTSNQVLGTNVTKEGLVSDIEALIEMKKKFFELARKIKINKKLLMAAGCSKVPSHGESTQNSESPLKETSKVPSGPQLTQVTPKISEGQLTTVMKCAEESNRAPYTLNSNIQDINCKKFDQDKPTLLNSDCLEKIPVKDSFHDLQASLKTSAVEITQTLNSTQSPSQNVRGDQNLTTNSETVTAPQLVLFKEPVSQPANKKTLLSFFIFRDKNKDKIILTPKPDNFEVKANTQATGEPPNLKTMKIQSASNKHNFCLDQKSSTDGMSSKSDSHCSIELLTTCLSLWKKQPSEDTEEKLCNELKTNRTTVNISNPVDIYDKNPCAVVGNSQDKMLNNSEQGATLPVAMQNYEPSGTNITKGSELQIAIVSPLILSDVKALSVKGMTTEVLPETVYPVIKEGSVCSLQNQLAENKSVTAPLKANVNELVASPTPSTKISPVIQKEKQDKSTNCSSKDIRNAFQGKHTKSKVSVHSSSNADISVCPRVSGNQQVSYESSNRTVVSGDTLQIASICSLVEGELSYNSQIAKIFNCSSLDKIEPQKSLPDQQVISCRQQKEQLDETIANKNFAFQKEKIVQITDTNSKITCQSKSLSSSGSPSLKSAEAKGESLEEKKLECITNQESKTRDMDCLTVVQQDIPETDTPNNYTNQDPANSAVLNDKTSIIPTLYLHDQLSELLKEFPYGIEPVNSLKAAVGQQITDQISKNPSCDKTAGDSKDSTDEIKITVISSEQMKELFSEQDDKPNDGDNLIQPPKEKPSTEVGGKCDPKAHAGENHDSVVSNDQKDDIHCCALGWLSLIYEGVPQCQCNSIKNLASKENKKDPCFPLETNSCKQGDIASDRDITIVKCNSSPNKDLETSVTLPDGKNVNHEIQQDKSIKDKPKTKHSSSLKKGKESPNQFSSKCDKKLDPPLQSHKRKRKFKFHEVTFHSSSKMMKFCEQDSEESLHKKHTAQNSCPLKAKTVILTNKEMYKKNVPEKIKLKFKAGGSRYKLLENRKPDHGNTFAIERKKKHDKQEQNKNGGNSFQLYNSLADSSERTSVKEKTVLMKSSNSNVKSSDSKESSCKIKRVLTPKEYLERQKHKEAVHNKAKKSCIIEKMKNVPCNTEYIIPRKHSLRIEGCGKLNERDSSIQTSKESSNISTSHGKTFKTHHSEESKKHKSSKNVKEKGSGKQTGKIWMDKTKIVKHLPSINSEDEVIPRAPQAKDQRKQYLNRVAFKCIEQESISLSKLDNSPRKPNTDRERTQENKSKSLLPVRDTIVNSAMLEFKLCPDVLFENTNVGEEGKKLKPVKTEQAPLQVSGMKSKDAWLKCANKERRMQEANQKIDNKDLPKLKHPKRSISADGIETIQNTGKDSKEVFATFRKMYMEQKSRSLGNSPLQ</sequence>
<feature type="compositionally biased region" description="Basic residues" evidence="1">
    <location>
        <begin position="1260"/>
        <end position="1269"/>
    </location>
</feature>
<protein>
    <submittedName>
        <fullName evidence="3">Uncharacterized protein KIAA1551 homolog</fullName>
    </submittedName>
</protein>
<feature type="region of interest" description="Disordered" evidence="1">
    <location>
        <begin position="1504"/>
        <end position="1554"/>
    </location>
</feature>
<feature type="compositionally biased region" description="Basic and acidic residues" evidence="1">
    <location>
        <begin position="1609"/>
        <end position="1626"/>
    </location>
</feature>
<feature type="region of interest" description="Disordered" evidence="1">
    <location>
        <begin position="965"/>
        <end position="985"/>
    </location>
</feature>
<dbReference type="GO" id="GO:1990226">
    <property type="term" value="F:histone methyltransferase binding"/>
    <property type="evidence" value="ECO:0007669"/>
    <property type="project" value="TreeGrafter"/>
</dbReference>
<feature type="region of interest" description="Disordered" evidence="1">
    <location>
        <begin position="430"/>
        <end position="462"/>
    </location>
</feature>
<dbReference type="PANTHER" id="PTHR21604:SF0">
    <property type="entry name" value="RETROELEMENT SILENCING FACTOR 1"/>
    <property type="match status" value="1"/>
</dbReference>
<dbReference type="GO" id="GO:0005634">
    <property type="term" value="C:nucleus"/>
    <property type="evidence" value="ECO:0007669"/>
    <property type="project" value="TreeGrafter"/>
</dbReference>
<dbReference type="OrthoDB" id="9909281at2759"/>
<feature type="compositionally biased region" description="Polar residues" evidence="1">
    <location>
        <begin position="1507"/>
        <end position="1522"/>
    </location>
</feature>
<feature type="compositionally biased region" description="Basic and acidic residues" evidence="1">
    <location>
        <begin position="1132"/>
        <end position="1158"/>
    </location>
</feature>
<feature type="region of interest" description="Disordered" evidence="1">
    <location>
        <begin position="1115"/>
        <end position="1158"/>
    </location>
</feature>
<dbReference type="Proteomes" id="UP000504623">
    <property type="component" value="Unplaced"/>
</dbReference>
<feature type="region of interest" description="Disordered" evidence="1">
    <location>
        <begin position="1"/>
        <end position="22"/>
    </location>
</feature>
<feature type="compositionally biased region" description="Basic and acidic residues" evidence="1">
    <location>
        <begin position="1115"/>
        <end position="1124"/>
    </location>
</feature>